<feature type="domain" description="C2H2-type" evidence="7">
    <location>
        <begin position="244"/>
        <end position="270"/>
    </location>
</feature>
<dbReference type="InterPro" id="IPR013087">
    <property type="entry name" value="Znf_C2H2_type"/>
</dbReference>
<dbReference type="InterPro" id="IPR036236">
    <property type="entry name" value="Znf_C2H2_sf"/>
</dbReference>
<evidence type="ECO:0000256" key="1">
    <source>
        <dbReference type="ARBA" id="ARBA00022723"/>
    </source>
</evidence>
<dbReference type="Proteomes" id="UP000054248">
    <property type="component" value="Unassembled WGS sequence"/>
</dbReference>
<evidence type="ECO:0000259" key="7">
    <source>
        <dbReference type="PROSITE" id="PS50157"/>
    </source>
</evidence>
<sequence>MENYNAPPFDIYKLLGIENLDEEGEPARDPIGRFSPPFDPFSTLPNPLHSEIVTSSPPSSSANALSPTSTEEDAAAVDNLLKALSPDILQSLVAIAETPPELALVPPDTPSTIPTASSASPTPASPALFSPVTVYTAPSASPPVRKRRFSFMDFPDQSQEPTPGPSVPRPTKRPCTTFPGESEFQLDTTVAPLQPIKSAGQQMGKPREPRGDYSACKCEGGQTSKPARHWRVCPYNLGSGAKPFKCNFCPKRFGREDNLKRHIKEYHPEI</sequence>
<proteinExistence type="predicted"/>
<protein>
    <recommendedName>
        <fullName evidence="7">C2H2-type domain-containing protein</fullName>
    </recommendedName>
</protein>
<evidence type="ECO:0000256" key="3">
    <source>
        <dbReference type="ARBA" id="ARBA00022771"/>
    </source>
</evidence>
<feature type="region of interest" description="Disordered" evidence="6">
    <location>
        <begin position="23"/>
        <end position="73"/>
    </location>
</feature>
<reference evidence="8 9" key="1">
    <citation type="submission" date="2014-04" db="EMBL/GenBank/DDBJ databases">
        <authorList>
            <consortium name="DOE Joint Genome Institute"/>
            <person name="Kuo A."/>
            <person name="Girlanda M."/>
            <person name="Perotto S."/>
            <person name="Kohler A."/>
            <person name="Nagy L.G."/>
            <person name="Floudas D."/>
            <person name="Copeland A."/>
            <person name="Barry K.W."/>
            <person name="Cichocki N."/>
            <person name="Veneault-Fourrey C."/>
            <person name="LaButti K."/>
            <person name="Lindquist E.A."/>
            <person name="Lipzen A."/>
            <person name="Lundell T."/>
            <person name="Morin E."/>
            <person name="Murat C."/>
            <person name="Sun H."/>
            <person name="Tunlid A."/>
            <person name="Henrissat B."/>
            <person name="Grigoriev I.V."/>
            <person name="Hibbett D.S."/>
            <person name="Martin F."/>
            <person name="Nordberg H.P."/>
            <person name="Cantor M.N."/>
            <person name="Hua S.X."/>
        </authorList>
    </citation>
    <scope>NUCLEOTIDE SEQUENCE [LARGE SCALE GENOMIC DNA]</scope>
    <source>
        <strain evidence="8 9">MUT 4182</strain>
    </source>
</reference>
<dbReference type="PROSITE" id="PS50157">
    <property type="entry name" value="ZINC_FINGER_C2H2_2"/>
    <property type="match status" value="1"/>
</dbReference>
<keyword evidence="4" id="KW-0862">Zinc</keyword>
<dbReference type="HOGENOM" id="CLU_928110_0_0_1"/>
<evidence type="ECO:0000256" key="2">
    <source>
        <dbReference type="ARBA" id="ARBA00022737"/>
    </source>
</evidence>
<keyword evidence="1" id="KW-0479">Metal-binding</keyword>
<feature type="compositionally biased region" description="Low complexity" evidence="6">
    <location>
        <begin position="110"/>
        <end position="129"/>
    </location>
</feature>
<keyword evidence="2" id="KW-0677">Repeat</keyword>
<evidence type="ECO:0000256" key="6">
    <source>
        <dbReference type="SAM" id="MobiDB-lite"/>
    </source>
</evidence>
<dbReference type="AlphaFoldDB" id="A0A0C3QTB5"/>
<feature type="region of interest" description="Disordered" evidence="6">
    <location>
        <begin position="102"/>
        <end position="129"/>
    </location>
</feature>
<keyword evidence="3 5" id="KW-0863">Zinc-finger</keyword>
<feature type="region of interest" description="Disordered" evidence="6">
    <location>
        <begin position="152"/>
        <end position="181"/>
    </location>
</feature>
<evidence type="ECO:0000256" key="5">
    <source>
        <dbReference type="PROSITE-ProRule" id="PRU00042"/>
    </source>
</evidence>
<feature type="region of interest" description="Disordered" evidence="6">
    <location>
        <begin position="196"/>
        <end position="225"/>
    </location>
</feature>
<dbReference type="EMBL" id="KN822963">
    <property type="protein sequence ID" value="KIO31384.1"/>
    <property type="molecule type" value="Genomic_DNA"/>
</dbReference>
<dbReference type="SUPFAM" id="SSF57667">
    <property type="entry name" value="beta-beta-alpha zinc fingers"/>
    <property type="match status" value="1"/>
</dbReference>
<evidence type="ECO:0000313" key="8">
    <source>
        <dbReference type="EMBL" id="KIO31384.1"/>
    </source>
</evidence>
<dbReference type="Gene3D" id="3.30.160.60">
    <property type="entry name" value="Classic Zinc Finger"/>
    <property type="match status" value="1"/>
</dbReference>
<dbReference type="SMART" id="SM00355">
    <property type="entry name" value="ZnF_C2H2"/>
    <property type="match status" value="1"/>
</dbReference>
<accession>A0A0C3QTB5</accession>
<keyword evidence="9" id="KW-1185">Reference proteome</keyword>
<evidence type="ECO:0000313" key="9">
    <source>
        <dbReference type="Proteomes" id="UP000054248"/>
    </source>
</evidence>
<dbReference type="OrthoDB" id="3264582at2759"/>
<evidence type="ECO:0000256" key="4">
    <source>
        <dbReference type="ARBA" id="ARBA00022833"/>
    </source>
</evidence>
<name>A0A0C3QTB5_9AGAM</name>
<dbReference type="PROSITE" id="PS00028">
    <property type="entry name" value="ZINC_FINGER_C2H2_1"/>
    <property type="match status" value="1"/>
</dbReference>
<reference evidence="9" key="2">
    <citation type="submission" date="2015-01" db="EMBL/GenBank/DDBJ databases">
        <title>Evolutionary Origins and Diversification of the Mycorrhizal Mutualists.</title>
        <authorList>
            <consortium name="DOE Joint Genome Institute"/>
            <consortium name="Mycorrhizal Genomics Consortium"/>
            <person name="Kohler A."/>
            <person name="Kuo A."/>
            <person name="Nagy L.G."/>
            <person name="Floudas D."/>
            <person name="Copeland A."/>
            <person name="Barry K.W."/>
            <person name="Cichocki N."/>
            <person name="Veneault-Fourrey C."/>
            <person name="LaButti K."/>
            <person name="Lindquist E.A."/>
            <person name="Lipzen A."/>
            <person name="Lundell T."/>
            <person name="Morin E."/>
            <person name="Murat C."/>
            <person name="Riley R."/>
            <person name="Ohm R."/>
            <person name="Sun H."/>
            <person name="Tunlid A."/>
            <person name="Henrissat B."/>
            <person name="Grigoriev I.V."/>
            <person name="Hibbett D.S."/>
            <person name="Martin F."/>
        </authorList>
    </citation>
    <scope>NUCLEOTIDE SEQUENCE [LARGE SCALE GENOMIC DNA]</scope>
    <source>
        <strain evidence="9">MUT 4182</strain>
    </source>
</reference>
<organism evidence="8 9">
    <name type="scientific">Tulasnella calospora MUT 4182</name>
    <dbReference type="NCBI Taxonomy" id="1051891"/>
    <lineage>
        <taxon>Eukaryota</taxon>
        <taxon>Fungi</taxon>
        <taxon>Dikarya</taxon>
        <taxon>Basidiomycota</taxon>
        <taxon>Agaricomycotina</taxon>
        <taxon>Agaricomycetes</taxon>
        <taxon>Cantharellales</taxon>
        <taxon>Tulasnellaceae</taxon>
        <taxon>Tulasnella</taxon>
    </lineage>
</organism>
<feature type="compositionally biased region" description="Low complexity" evidence="6">
    <location>
        <begin position="54"/>
        <end position="69"/>
    </location>
</feature>
<dbReference type="FunFam" id="3.30.160.60:FF:000100">
    <property type="entry name" value="Zinc finger 45-like"/>
    <property type="match status" value="1"/>
</dbReference>
<dbReference type="GO" id="GO:0008270">
    <property type="term" value="F:zinc ion binding"/>
    <property type="evidence" value="ECO:0007669"/>
    <property type="project" value="UniProtKB-KW"/>
</dbReference>
<gene>
    <name evidence="8" type="ORF">M407DRAFT_133194</name>
</gene>